<organism evidence="2 3">
    <name type="scientific">Halopseudomonas sabulinigri</name>
    <dbReference type="NCBI Taxonomy" id="472181"/>
    <lineage>
        <taxon>Bacteria</taxon>
        <taxon>Pseudomonadati</taxon>
        <taxon>Pseudomonadota</taxon>
        <taxon>Gammaproteobacteria</taxon>
        <taxon>Pseudomonadales</taxon>
        <taxon>Pseudomonadaceae</taxon>
        <taxon>Halopseudomonas</taxon>
    </lineage>
</organism>
<dbReference type="AlphaFoldDB" id="A0A1H1M8X3"/>
<protein>
    <recommendedName>
        <fullName evidence="4">CrfX protein</fullName>
    </recommendedName>
</protein>
<reference evidence="3" key="1">
    <citation type="submission" date="2016-10" db="EMBL/GenBank/DDBJ databases">
        <authorList>
            <person name="Varghese N."/>
            <person name="Submissions S."/>
        </authorList>
    </citation>
    <scope>NUCLEOTIDE SEQUENCE [LARGE SCALE GENOMIC DNA]</scope>
    <source>
        <strain evidence="3">JCM 14963</strain>
    </source>
</reference>
<accession>A0A1H1M8X3</accession>
<sequence length="102" mass="11653">MSSPSVHLQRDFPEELYMSEDPLESRLRDLLQGEPSDFGSQRDDRRLDRVLHKAHVRGGLFDLVNLFARWGWVLSEGGARGARHLKPVSRDATKTSPQDINQ</sequence>
<evidence type="ECO:0008006" key="4">
    <source>
        <dbReference type="Google" id="ProtNLM"/>
    </source>
</evidence>
<evidence type="ECO:0000313" key="2">
    <source>
        <dbReference type="EMBL" id="SDR83208.1"/>
    </source>
</evidence>
<evidence type="ECO:0000256" key="1">
    <source>
        <dbReference type="SAM" id="MobiDB-lite"/>
    </source>
</evidence>
<proteinExistence type="predicted"/>
<gene>
    <name evidence="2" type="ORF">SAMN05216271_0521</name>
</gene>
<evidence type="ECO:0000313" key="3">
    <source>
        <dbReference type="Proteomes" id="UP000243413"/>
    </source>
</evidence>
<dbReference type="RefSeq" id="WP_231701994.1">
    <property type="nucleotide sequence ID" value="NZ_LT629763.1"/>
</dbReference>
<name>A0A1H1M8X3_9GAMM</name>
<dbReference type="EMBL" id="LT629763">
    <property type="protein sequence ID" value="SDR83208.1"/>
    <property type="molecule type" value="Genomic_DNA"/>
</dbReference>
<dbReference type="STRING" id="472181.SAMN05216271_0521"/>
<feature type="region of interest" description="Disordered" evidence="1">
    <location>
        <begin position="83"/>
        <end position="102"/>
    </location>
</feature>
<dbReference type="Proteomes" id="UP000243413">
    <property type="component" value="Chromosome I"/>
</dbReference>